<accession>M7RE42</accession>
<gene>
    <name evidence="2" type="ORF">A670_03116</name>
</gene>
<dbReference type="Proteomes" id="UP000013259">
    <property type="component" value="Unassembled WGS sequence"/>
</dbReference>
<organism evidence="2 3">
    <name type="scientific">Salmonella enterica subsp. enterica serovar Dublin str. UC16</name>
    <dbReference type="NCBI Taxonomy" id="1192688"/>
    <lineage>
        <taxon>Bacteria</taxon>
        <taxon>Pseudomonadati</taxon>
        <taxon>Pseudomonadota</taxon>
        <taxon>Gammaproteobacteria</taxon>
        <taxon>Enterobacterales</taxon>
        <taxon>Enterobacteriaceae</taxon>
        <taxon>Salmonella</taxon>
    </lineage>
</organism>
<evidence type="ECO:0000313" key="2">
    <source>
        <dbReference type="EMBL" id="EMR51664.1"/>
    </source>
</evidence>
<evidence type="ECO:0000256" key="1">
    <source>
        <dbReference type="SAM" id="MobiDB-lite"/>
    </source>
</evidence>
<feature type="region of interest" description="Disordered" evidence="1">
    <location>
        <begin position="21"/>
        <end position="45"/>
    </location>
</feature>
<evidence type="ECO:0000313" key="3">
    <source>
        <dbReference type="Proteomes" id="UP000013259"/>
    </source>
</evidence>
<dbReference type="AlphaFoldDB" id="M7RE42"/>
<reference evidence="2 3" key="1">
    <citation type="submission" date="2013-02" db="EMBL/GenBank/DDBJ databases">
        <authorList>
            <person name="McClelland M."/>
            <person name="Porwollik S."/>
            <person name="Desai P."/>
            <person name="Cheng P."/>
            <person name="Wollam A."/>
            <person name="Pepin K."/>
            <person name="Bhonagiri V."/>
            <person name="Fulton L."/>
            <person name="Fulton R."/>
            <person name="Delehaunty K."/>
            <person name="Fronick C."/>
            <person name="Godfrey J."/>
            <person name="Waligorski J."/>
            <person name="Appelbaum E."/>
            <person name="Tomlinson C."/>
            <person name="Warren W."/>
            <person name="Sodergren E."/>
            <person name="Weinstock G."/>
            <person name="Wilson R.K."/>
        </authorList>
    </citation>
    <scope>NUCLEOTIDE SEQUENCE [LARGE SCALE GENOMIC DNA]</scope>
    <source>
        <strain evidence="2 3">UC16</strain>
    </source>
</reference>
<name>M7RE42_SALDU</name>
<protein>
    <submittedName>
        <fullName evidence="2">Uncharacterized protein</fullName>
    </submittedName>
</protein>
<feature type="compositionally biased region" description="Basic and acidic residues" evidence="1">
    <location>
        <begin position="36"/>
        <end position="45"/>
    </location>
</feature>
<proteinExistence type="predicted"/>
<comment type="caution">
    <text evidence="2">The sequence shown here is derived from an EMBL/GenBank/DDBJ whole genome shotgun (WGS) entry which is preliminary data.</text>
</comment>
<dbReference type="HOGENOM" id="CLU_3205004_0_0_6"/>
<dbReference type="EMBL" id="APMR01000061">
    <property type="protein sequence ID" value="EMR51664.1"/>
    <property type="molecule type" value="Genomic_DNA"/>
</dbReference>
<sequence length="45" mass="4855">MFFIIFPLSASTADTGTNAGRLHAANFTSPSTPPHPQDEAVRVKR</sequence>